<reference evidence="2 3" key="1">
    <citation type="submission" date="2019-01" db="EMBL/GenBank/DDBJ databases">
        <title>Spirosoma flava sp. nov., a propanil-degrading bacterium isolated from herbicide-contaminated soil.</title>
        <authorList>
            <person name="Zhang L."/>
            <person name="Jiang J.-D."/>
        </authorList>
    </citation>
    <scope>NUCLEOTIDE SEQUENCE [LARGE SCALE GENOMIC DNA]</scope>
    <source>
        <strain evidence="2 3">TY50</strain>
    </source>
</reference>
<evidence type="ECO:0000256" key="1">
    <source>
        <dbReference type="SAM" id="Phobius"/>
    </source>
</evidence>
<sequence length="110" mass="12310">MFKVNKGIDRPPEVLGIRGMDFIYYLAGAAVGLLLLTCLLMFLFGIPAKIAFGGYIVLLLALYSVFARLSQQHGERGLNKQRGRERHPKVVLVRDSGVYRQLRHKPVGKA</sequence>
<evidence type="ECO:0000313" key="3">
    <source>
        <dbReference type="Proteomes" id="UP000290407"/>
    </source>
</evidence>
<accession>A0A4Q2UCE3</accession>
<gene>
    <name evidence="2" type="ORF">EQG79_29475</name>
</gene>
<keyword evidence="1" id="KW-0472">Membrane</keyword>
<dbReference type="Proteomes" id="UP000290407">
    <property type="component" value="Unassembled WGS sequence"/>
</dbReference>
<feature type="transmembrane region" description="Helical" evidence="1">
    <location>
        <begin position="50"/>
        <end position="70"/>
    </location>
</feature>
<dbReference type="EMBL" id="SBLB01000014">
    <property type="protein sequence ID" value="RYC66504.1"/>
    <property type="molecule type" value="Genomic_DNA"/>
</dbReference>
<protein>
    <submittedName>
        <fullName evidence="2">DUF4133 domain-containing protein</fullName>
    </submittedName>
</protein>
<dbReference type="InterPro" id="IPR025407">
    <property type="entry name" value="DUF4133"/>
</dbReference>
<dbReference type="Pfam" id="PF13571">
    <property type="entry name" value="DUF4133"/>
    <property type="match status" value="1"/>
</dbReference>
<dbReference type="AlphaFoldDB" id="A0A4Q2UCE3"/>
<comment type="caution">
    <text evidence="2">The sequence shown here is derived from an EMBL/GenBank/DDBJ whole genome shotgun (WGS) entry which is preliminary data.</text>
</comment>
<evidence type="ECO:0000313" key="2">
    <source>
        <dbReference type="EMBL" id="RYC66504.1"/>
    </source>
</evidence>
<organism evidence="2 3">
    <name type="scientific">Spirosoma sordidisoli</name>
    <dbReference type="NCBI Taxonomy" id="2502893"/>
    <lineage>
        <taxon>Bacteria</taxon>
        <taxon>Pseudomonadati</taxon>
        <taxon>Bacteroidota</taxon>
        <taxon>Cytophagia</taxon>
        <taxon>Cytophagales</taxon>
        <taxon>Cytophagaceae</taxon>
        <taxon>Spirosoma</taxon>
    </lineage>
</organism>
<keyword evidence="1" id="KW-1133">Transmembrane helix</keyword>
<feature type="transmembrane region" description="Helical" evidence="1">
    <location>
        <begin position="22"/>
        <end position="44"/>
    </location>
</feature>
<dbReference type="RefSeq" id="WP_129606671.1">
    <property type="nucleotide sequence ID" value="NZ_SBLB01000014.1"/>
</dbReference>
<keyword evidence="3" id="KW-1185">Reference proteome</keyword>
<keyword evidence="1" id="KW-0812">Transmembrane</keyword>
<proteinExistence type="predicted"/>
<name>A0A4Q2UCE3_9BACT</name>